<keyword evidence="1" id="KW-1133">Transmembrane helix</keyword>
<feature type="transmembrane region" description="Helical" evidence="1">
    <location>
        <begin position="244"/>
        <end position="261"/>
    </location>
</feature>
<evidence type="ECO:0000256" key="1">
    <source>
        <dbReference type="SAM" id="Phobius"/>
    </source>
</evidence>
<feature type="transmembrane region" description="Helical" evidence="1">
    <location>
        <begin position="36"/>
        <end position="56"/>
    </location>
</feature>
<feature type="transmembrane region" description="Helical" evidence="1">
    <location>
        <begin position="68"/>
        <end position="87"/>
    </location>
</feature>
<dbReference type="InterPro" id="IPR000620">
    <property type="entry name" value="EamA_dom"/>
</dbReference>
<feature type="transmembrane region" description="Helical" evidence="1">
    <location>
        <begin position="93"/>
        <end position="113"/>
    </location>
</feature>
<reference evidence="3" key="1">
    <citation type="submission" date="2016-03" db="EMBL/GenBank/DDBJ databases">
        <title>Partial sequence of psychrophilic Colwellia sp.</title>
        <authorList>
            <person name="Pankowski J.A."/>
            <person name="Leong J.S."/>
            <person name="Nano F.E."/>
        </authorList>
    </citation>
    <scope>NUCLEOTIDE SEQUENCE</scope>
    <source>
        <strain evidence="3">C1</strain>
    </source>
</reference>
<dbReference type="InterPro" id="IPR037185">
    <property type="entry name" value="EmrE-like"/>
</dbReference>
<keyword evidence="1" id="KW-0812">Transmembrane</keyword>
<dbReference type="Pfam" id="PF00892">
    <property type="entry name" value="EamA"/>
    <property type="match status" value="2"/>
</dbReference>
<dbReference type="GO" id="GO:0016020">
    <property type="term" value="C:membrane"/>
    <property type="evidence" value="ECO:0007669"/>
    <property type="project" value="InterPro"/>
</dbReference>
<dbReference type="AlphaFoldDB" id="A0A161IKP8"/>
<protein>
    <submittedName>
        <fullName evidence="3">Arginine/ornithine antiporter ArcD</fullName>
    </submittedName>
</protein>
<name>A0A161IKP8_9GAMM</name>
<proteinExistence type="predicted"/>
<feature type="transmembrane region" description="Helical" evidence="1">
    <location>
        <begin position="183"/>
        <end position="206"/>
    </location>
</feature>
<feature type="transmembrane region" description="Helical" evidence="1">
    <location>
        <begin position="212"/>
        <end position="232"/>
    </location>
</feature>
<feature type="transmembrane region" description="Helical" evidence="1">
    <location>
        <begin position="151"/>
        <end position="171"/>
    </location>
</feature>
<accession>A0A161IKP8</accession>
<sequence>METNQLRGIFYMMAAMLLISVQEALAKYLGQTLPVAQVVWARYLGHLVLMIILLWPKNGMSLLKTNKLFIQIARSLILLIDTVLFFFGLTMLGLAEATAIFFTVPLLVLLLSIPLLGERVNASSIIAIIVGFIGTLIIVRPGINGLGSSDLGIGALFIFGAACCTAIYNVTTRKLSASEPISVTLFYTAIVGAVVTSLFLPFIWQAPTSPEVWAALIFIGLFGGSAHSLIIISHKYAAATTVAPFIYSQIFWALGLGWLMFGELPDFYVYLGGAIVISSGLYLFYHGRTRVNTTNQQLDKEPLLVTAVDDAVQLKTPQNRP</sequence>
<dbReference type="PANTHER" id="PTHR22911:SF103">
    <property type="entry name" value="BLR2811 PROTEIN"/>
    <property type="match status" value="1"/>
</dbReference>
<evidence type="ECO:0000259" key="2">
    <source>
        <dbReference type="Pfam" id="PF00892"/>
    </source>
</evidence>
<dbReference type="PANTHER" id="PTHR22911">
    <property type="entry name" value="ACYL-MALONYL CONDENSING ENZYME-RELATED"/>
    <property type="match status" value="1"/>
</dbReference>
<keyword evidence="1" id="KW-0472">Membrane</keyword>
<feature type="domain" description="EamA" evidence="2">
    <location>
        <begin position="7"/>
        <end position="139"/>
    </location>
</feature>
<feature type="transmembrane region" description="Helical" evidence="1">
    <location>
        <begin position="120"/>
        <end position="139"/>
    </location>
</feature>
<feature type="domain" description="EamA" evidence="2">
    <location>
        <begin position="153"/>
        <end position="279"/>
    </location>
</feature>
<organism evidence="3">
    <name type="scientific">Colwellia sp. C1</name>
    <dbReference type="NCBI Taxonomy" id="1737566"/>
    <lineage>
        <taxon>Bacteria</taxon>
        <taxon>Pseudomonadati</taxon>
        <taxon>Pseudomonadota</taxon>
        <taxon>Gammaproteobacteria</taxon>
        <taxon>Alteromonadales</taxon>
        <taxon>Colwelliaceae</taxon>
        <taxon>Colwellia</taxon>
    </lineage>
</organism>
<dbReference type="SUPFAM" id="SSF103481">
    <property type="entry name" value="Multidrug resistance efflux transporter EmrE"/>
    <property type="match status" value="2"/>
</dbReference>
<dbReference type="EMBL" id="KU926705">
    <property type="protein sequence ID" value="ANC57860.1"/>
    <property type="molecule type" value="Genomic_DNA"/>
</dbReference>
<feature type="transmembrane region" description="Helical" evidence="1">
    <location>
        <begin position="267"/>
        <end position="285"/>
    </location>
</feature>
<evidence type="ECO:0000313" key="3">
    <source>
        <dbReference type="EMBL" id="ANC57860.1"/>
    </source>
</evidence>